<keyword evidence="3" id="KW-1185">Reference proteome</keyword>
<reference evidence="2" key="2">
    <citation type="submission" date="2023-06" db="EMBL/GenBank/DDBJ databases">
        <authorList>
            <consortium name="Lawrence Berkeley National Laboratory"/>
            <person name="Mondo S.J."/>
            <person name="Hensen N."/>
            <person name="Bonometti L."/>
            <person name="Westerberg I."/>
            <person name="Brannstrom I.O."/>
            <person name="Guillou S."/>
            <person name="Cros-Aarteil S."/>
            <person name="Calhoun S."/>
            <person name="Haridas S."/>
            <person name="Kuo A."/>
            <person name="Pangilinan J."/>
            <person name="Riley R."/>
            <person name="Labutti K."/>
            <person name="Andreopoulos B."/>
            <person name="Lipzen A."/>
            <person name="Chen C."/>
            <person name="Yanf M."/>
            <person name="Daum C."/>
            <person name="Ng V."/>
            <person name="Clum A."/>
            <person name="Steindorff A."/>
            <person name="Ohm R."/>
            <person name="Martin F."/>
            <person name="Silar P."/>
            <person name="Natvig D."/>
            <person name="Lalanne C."/>
            <person name="Gautier V."/>
            <person name="Ament-Velasquez S.L."/>
            <person name="Kruys A."/>
            <person name="Hutchinson M.I."/>
            <person name="Powell A.J."/>
            <person name="Barry K."/>
            <person name="Miller A.N."/>
            <person name="Grigoriev I.V."/>
            <person name="Debuchy R."/>
            <person name="Gladieux P."/>
            <person name="Thoren M.H."/>
            <person name="Johannesson H."/>
        </authorList>
    </citation>
    <scope>NUCLEOTIDE SEQUENCE</scope>
    <source>
        <strain evidence="2">PSN324</strain>
    </source>
</reference>
<accession>A0AAV9HE39</accession>
<dbReference type="Pfam" id="PF01738">
    <property type="entry name" value="DLH"/>
    <property type="match status" value="1"/>
</dbReference>
<reference evidence="2" key="1">
    <citation type="journal article" date="2023" name="Mol. Phylogenet. Evol.">
        <title>Genome-scale phylogeny and comparative genomics of the fungal order Sordariales.</title>
        <authorList>
            <person name="Hensen N."/>
            <person name="Bonometti L."/>
            <person name="Westerberg I."/>
            <person name="Brannstrom I.O."/>
            <person name="Guillou S."/>
            <person name="Cros-Aarteil S."/>
            <person name="Calhoun S."/>
            <person name="Haridas S."/>
            <person name="Kuo A."/>
            <person name="Mondo S."/>
            <person name="Pangilinan J."/>
            <person name="Riley R."/>
            <person name="LaButti K."/>
            <person name="Andreopoulos B."/>
            <person name="Lipzen A."/>
            <person name="Chen C."/>
            <person name="Yan M."/>
            <person name="Daum C."/>
            <person name="Ng V."/>
            <person name="Clum A."/>
            <person name="Steindorff A."/>
            <person name="Ohm R.A."/>
            <person name="Martin F."/>
            <person name="Silar P."/>
            <person name="Natvig D.O."/>
            <person name="Lalanne C."/>
            <person name="Gautier V."/>
            <person name="Ament-Velasquez S.L."/>
            <person name="Kruys A."/>
            <person name="Hutchinson M.I."/>
            <person name="Powell A.J."/>
            <person name="Barry K."/>
            <person name="Miller A.N."/>
            <person name="Grigoriev I.V."/>
            <person name="Debuchy R."/>
            <person name="Gladieux P."/>
            <person name="Hiltunen Thoren M."/>
            <person name="Johannesson H."/>
        </authorList>
    </citation>
    <scope>NUCLEOTIDE SEQUENCE</scope>
    <source>
        <strain evidence="2">PSN324</strain>
    </source>
</reference>
<sequence length="255" mass="28232">MSTMPASHGHNEACCNIPPVVSKGYDAKGSYEEVDGLKTYVTGPSDATKGIVLIFDIFGYFDQTVQGADILATSHKEKYKVFIPDWFKGEPSPIEWYPPDTEDKQKKLGAFFGKNPPAGVAKKLPEFVKALGAKNPSIKSWGVLGFCWGGKVVSLVTSGSENPFSVAAECHPAMVDPKEAEGIKIPLIMLASKEEPDDKVKEFEEKLKVPKHVEIFKDQIHGWMAARGDLADERVKEEYIRGYKTVLDFFAKNWS</sequence>
<proteinExistence type="predicted"/>
<evidence type="ECO:0000259" key="1">
    <source>
        <dbReference type="Pfam" id="PF01738"/>
    </source>
</evidence>
<dbReference type="SUPFAM" id="SSF53474">
    <property type="entry name" value="alpha/beta-Hydrolases"/>
    <property type="match status" value="1"/>
</dbReference>
<dbReference type="PANTHER" id="PTHR47668">
    <property type="entry name" value="DIENELACTONE HYDROLASE FAMILY PROTEIN (AFU_ORTHOLOGUE AFUA_6G01940)"/>
    <property type="match status" value="1"/>
</dbReference>
<organism evidence="2 3">
    <name type="scientific">Cladorrhinum samala</name>
    <dbReference type="NCBI Taxonomy" id="585594"/>
    <lineage>
        <taxon>Eukaryota</taxon>
        <taxon>Fungi</taxon>
        <taxon>Dikarya</taxon>
        <taxon>Ascomycota</taxon>
        <taxon>Pezizomycotina</taxon>
        <taxon>Sordariomycetes</taxon>
        <taxon>Sordariomycetidae</taxon>
        <taxon>Sordariales</taxon>
        <taxon>Podosporaceae</taxon>
        <taxon>Cladorrhinum</taxon>
    </lineage>
</organism>
<gene>
    <name evidence="2" type="ORF">QBC42DRAFT_275281</name>
</gene>
<dbReference type="PANTHER" id="PTHR47668:SF1">
    <property type="entry name" value="DIENELACTONE HYDROLASE DOMAIN-CONTAINING PROTEIN-RELATED"/>
    <property type="match status" value="1"/>
</dbReference>
<evidence type="ECO:0000313" key="2">
    <source>
        <dbReference type="EMBL" id="KAK4459071.1"/>
    </source>
</evidence>
<dbReference type="InterPro" id="IPR002925">
    <property type="entry name" value="Dienelactn_hydro"/>
</dbReference>
<feature type="domain" description="Dienelactone hydrolase" evidence="1">
    <location>
        <begin position="38"/>
        <end position="251"/>
    </location>
</feature>
<dbReference type="EMBL" id="MU865047">
    <property type="protein sequence ID" value="KAK4459071.1"/>
    <property type="molecule type" value="Genomic_DNA"/>
</dbReference>
<dbReference type="Proteomes" id="UP001321749">
    <property type="component" value="Unassembled WGS sequence"/>
</dbReference>
<evidence type="ECO:0000313" key="3">
    <source>
        <dbReference type="Proteomes" id="UP001321749"/>
    </source>
</evidence>
<protein>
    <submittedName>
        <fullName evidence="2">Carboxymethylenebutenolidase</fullName>
    </submittedName>
</protein>
<dbReference type="AlphaFoldDB" id="A0AAV9HE39"/>
<dbReference type="GO" id="GO:0016787">
    <property type="term" value="F:hydrolase activity"/>
    <property type="evidence" value="ECO:0007669"/>
    <property type="project" value="InterPro"/>
</dbReference>
<dbReference type="Gene3D" id="3.40.50.1820">
    <property type="entry name" value="alpha/beta hydrolase"/>
    <property type="match status" value="1"/>
</dbReference>
<comment type="caution">
    <text evidence="2">The sequence shown here is derived from an EMBL/GenBank/DDBJ whole genome shotgun (WGS) entry which is preliminary data.</text>
</comment>
<dbReference type="InterPro" id="IPR029058">
    <property type="entry name" value="AB_hydrolase_fold"/>
</dbReference>
<name>A0AAV9HE39_9PEZI</name>